<feature type="signal peptide" evidence="8">
    <location>
        <begin position="1"/>
        <end position="22"/>
    </location>
</feature>
<keyword evidence="4" id="KW-0378">Hydrolase</keyword>
<keyword evidence="6" id="KW-0170">Cobalt</keyword>
<feature type="domain" description="NodB homology" evidence="9">
    <location>
        <begin position="574"/>
        <end position="765"/>
    </location>
</feature>
<evidence type="ECO:0000256" key="6">
    <source>
        <dbReference type="ARBA" id="ARBA00023285"/>
    </source>
</evidence>
<name>A0ABR3VMN1_HUMIN</name>
<protein>
    <recommendedName>
        <fullName evidence="9">NodB homology domain-containing protein</fullName>
    </recommendedName>
</protein>
<evidence type="ECO:0000256" key="2">
    <source>
        <dbReference type="ARBA" id="ARBA00022723"/>
    </source>
</evidence>
<dbReference type="InterPro" id="IPR011330">
    <property type="entry name" value="Glyco_hydro/deAcase_b/a-brl"/>
</dbReference>
<dbReference type="SUPFAM" id="SSF88713">
    <property type="entry name" value="Glycoside hydrolase/deacetylase"/>
    <property type="match status" value="1"/>
</dbReference>
<evidence type="ECO:0000256" key="8">
    <source>
        <dbReference type="SAM" id="SignalP"/>
    </source>
</evidence>
<dbReference type="Proteomes" id="UP001583172">
    <property type="component" value="Unassembled WGS sequence"/>
</dbReference>
<sequence>MQLDLHLVAGLTSLWAAAGAHAACSSNLLVDDFTRWMTGTNNLGWGNGDDETMSGIAGSPGRVVFVPRDVNSYFYESFECRQAASDGYTAVQFTIEGPAGGYFVVEAQTTANCGVDRSTYKSSWAFVEGLNGQRQTIVLPFSAFSDNPNPDALVGLVWSGFSHSGVQWFVGNVTLVCSGTSPTQGTGTTTRSTTLTTTTRVTTTPPAGTSQPPSCSHLLIDDWQSQSRLTFLGYNAMGQASSDDGTMTSVVVSDNRLLLTPRNTNSYFYSKFGCVDARTTYGGISFRVRAAQGTAFSVTLGYVSACGATTMQTVTRTTAQLGWTFDGTEQLYSLSLSAFTGLDTSKLAMIYLSGFNAGSVFGPMAFYCGSTPSEYAIPTGSATPTLITRSTNTPDVPAPTQALVIDTFSSPTSNNLGEWHGADEGMTVTYGNNAMTLQTNNSGLSWYTQLQGGCADVRSYAGAYLHISFSGSNKFSVALQQHNAQCDGTLKPYPETWDSLEAARYAVSSNDIYMPINHFNINLSRAIGFSLKGFYTADPTVITKIEIVPSPPAGYQPPAKLASGRLVFTCSRPNSFAFAIDDGDPKFTARVMDIIKQADIHVTFFTVGLPLLNSDNGLAAAYLDMASRGHQIALHSYTHPPMEGLPDTAAIDWEYTNSIGAVRQVFGAEAVSSYFRPPFGNEGARMRQRLAAVLGDPEPYIVNWSVDVEDWLWAWSDTPGKQLEAFQRDLSKGGNLLVMHYLHESTVELLPEFIRLVKETGKTLMRVDQCMEDPRAPPLA</sequence>
<comment type="caution">
    <text evidence="10">The sequence shown here is derived from an EMBL/GenBank/DDBJ whole genome shotgun (WGS) entry which is preliminary data.</text>
</comment>
<accession>A0ABR3VMN1</accession>
<keyword evidence="5" id="KW-0119">Carbohydrate metabolism</keyword>
<dbReference type="Gene3D" id="3.20.20.370">
    <property type="entry name" value="Glycoside hydrolase/deacetylase"/>
    <property type="match status" value="1"/>
</dbReference>
<evidence type="ECO:0000259" key="9">
    <source>
        <dbReference type="PROSITE" id="PS51677"/>
    </source>
</evidence>
<comment type="cofactor">
    <cofactor evidence="1">
        <name>Co(2+)</name>
        <dbReference type="ChEBI" id="CHEBI:48828"/>
    </cofactor>
</comment>
<proteinExistence type="predicted"/>
<feature type="region of interest" description="Disordered" evidence="7">
    <location>
        <begin position="181"/>
        <end position="214"/>
    </location>
</feature>
<reference evidence="10 11" key="1">
    <citation type="journal article" date="2024" name="Commun. Biol.">
        <title>Comparative genomic analysis of thermophilic fungi reveals convergent evolutionary adaptations and gene losses.</title>
        <authorList>
            <person name="Steindorff A.S."/>
            <person name="Aguilar-Pontes M.V."/>
            <person name="Robinson A.J."/>
            <person name="Andreopoulos B."/>
            <person name="LaButti K."/>
            <person name="Kuo A."/>
            <person name="Mondo S."/>
            <person name="Riley R."/>
            <person name="Otillar R."/>
            <person name="Haridas S."/>
            <person name="Lipzen A."/>
            <person name="Grimwood J."/>
            <person name="Schmutz J."/>
            <person name="Clum A."/>
            <person name="Reid I.D."/>
            <person name="Moisan M.C."/>
            <person name="Butler G."/>
            <person name="Nguyen T.T.M."/>
            <person name="Dewar K."/>
            <person name="Conant G."/>
            <person name="Drula E."/>
            <person name="Henrissat B."/>
            <person name="Hansel C."/>
            <person name="Singer S."/>
            <person name="Hutchinson M.I."/>
            <person name="de Vries R.P."/>
            <person name="Natvig D.O."/>
            <person name="Powell A.J."/>
            <person name="Tsang A."/>
            <person name="Grigoriev I.V."/>
        </authorList>
    </citation>
    <scope>NUCLEOTIDE SEQUENCE [LARGE SCALE GENOMIC DNA]</scope>
    <source>
        <strain evidence="10 11">CBS 620.91</strain>
    </source>
</reference>
<keyword evidence="2" id="KW-0479">Metal-binding</keyword>
<feature type="compositionally biased region" description="Low complexity" evidence="7">
    <location>
        <begin position="181"/>
        <end position="210"/>
    </location>
</feature>
<keyword evidence="11" id="KW-1185">Reference proteome</keyword>
<evidence type="ECO:0000256" key="1">
    <source>
        <dbReference type="ARBA" id="ARBA00001941"/>
    </source>
</evidence>
<evidence type="ECO:0000256" key="5">
    <source>
        <dbReference type="ARBA" id="ARBA00023277"/>
    </source>
</evidence>
<dbReference type="PROSITE" id="PS51677">
    <property type="entry name" value="NODB"/>
    <property type="match status" value="1"/>
</dbReference>
<feature type="chain" id="PRO_5046302960" description="NodB homology domain-containing protein" evidence="8">
    <location>
        <begin position="23"/>
        <end position="780"/>
    </location>
</feature>
<gene>
    <name evidence="10" type="ORF">VTJ49DRAFT_6010</name>
</gene>
<dbReference type="Pfam" id="PF01522">
    <property type="entry name" value="Polysacc_deac_1"/>
    <property type="match status" value="1"/>
</dbReference>
<keyword evidence="3 8" id="KW-0732">Signal</keyword>
<dbReference type="InterPro" id="IPR002509">
    <property type="entry name" value="NODB_dom"/>
</dbReference>
<dbReference type="CDD" id="cd10917">
    <property type="entry name" value="CE4_NodB_like_6s_7s"/>
    <property type="match status" value="1"/>
</dbReference>
<evidence type="ECO:0000256" key="7">
    <source>
        <dbReference type="SAM" id="MobiDB-lite"/>
    </source>
</evidence>
<dbReference type="PANTHER" id="PTHR46471">
    <property type="entry name" value="CHITIN DEACETYLASE"/>
    <property type="match status" value="1"/>
</dbReference>
<evidence type="ECO:0000313" key="11">
    <source>
        <dbReference type="Proteomes" id="UP001583172"/>
    </source>
</evidence>
<dbReference type="EMBL" id="JAZGSY010000053">
    <property type="protein sequence ID" value="KAL1842131.1"/>
    <property type="molecule type" value="Genomic_DNA"/>
</dbReference>
<dbReference type="PANTHER" id="PTHR46471:SF6">
    <property type="entry name" value="GLYCOSYL HYDROLASE"/>
    <property type="match status" value="1"/>
</dbReference>
<evidence type="ECO:0000313" key="10">
    <source>
        <dbReference type="EMBL" id="KAL1842131.1"/>
    </source>
</evidence>
<evidence type="ECO:0000256" key="3">
    <source>
        <dbReference type="ARBA" id="ARBA00022729"/>
    </source>
</evidence>
<organism evidence="10 11">
    <name type="scientific">Humicola insolens</name>
    <name type="common">Soft-rot fungus</name>
    <dbReference type="NCBI Taxonomy" id="85995"/>
    <lineage>
        <taxon>Eukaryota</taxon>
        <taxon>Fungi</taxon>
        <taxon>Dikarya</taxon>
        <taxon>Ascomycota</taxon>
        <taxon>Pezizomycotina</taxon>
        <taxon>Sordariomycetes</taxon>
        <taxon>Sordariomycetidae</taxon>
        <taxon>Sordariales</taxon>
        <taxon>Chaetomiaceae</taxon>
        <taxon>Mycothermus</taxon>
    </lineage>
</organism>
<evidence type="ECO:0000256" key="4">
    <source>
        <dbReference type="ARBA" id="ARBA00022801"/>
    </source>
</evidence>